<protein>
    <submittedName>
        <fullName evidence="1">Uncharacterized protein</fullName>
    </submittedName>
</protein>
<evidence type="ECO:0000313" key="2">
    <source>
        <dbReference type="Proteomes" id="UP000299102"/>
    </source>
</evidence>
<dbReference type="EMBL" id="BGZK01000713">
    <property type="protein sequence ID" value="GBP57297.1"/>
    <property type="molecule type" value="Genomic_DNA"/>
</dbReference>
<evidence type="ECO:0000313" key="1">
    <source>
        <dbReference type="EMBL" id="GBP57297.1"/>
    </source>
</evidence>
<reference evidence="1 2" key="1">
    <citation type="journal article" date="2019" name="Commun. Biol.">
        <title>The bagworm genome reveals a unique fibroin gene that provides high tensile strength.</title>
        <authorList>
            <person name="Kono N."/>
            <person name="Nakamura H."/>
            <person name="Ohtoshi R."/>
            <person name="Tomita M."/>
            <person name="Numata K."/>
            <person name="Arakawa K."/>
        </authorList>
    </citation>
    <scope>NUCLEOTIDE SEQUENCE [LARGE SCALE GENOMIC DNA]</scope>
</reference>
<comment type="caution">
    <text evidence="1">The sequence shown here is derived from an EMBL/GenBank/DDBJ whole genome shotgun (WGS) entry which is preliminary data.</text>
</comment>
<organism evidence="1 2">
    <name type="scientific">Eumeta variegata</name>
    <name type="common">Bagworm moth</name>
    <name type="synonym">Eumeta japonica</name>
    <dbReference type="NCBI Taxonomy" id="151549"/>
    <lineage>
        <taxon>Eukaryota</taxon>
        <taxon>Metazoa</taxon>
        <taxon>Ecdysozoa</taxon>
        <taxon>Arthropoda</taxon>
        <taxon>Hexapoda</taxon>
        <taxon>Insecta</taxon>
        <taxon>Pterygota</taxon>
        <taxon>Neoptera</taxon>
        <taxon>Endopterygota</taxon>
        <taxon>Lepidoptera</taxon>
        <taxon>Glossata</taxon>
        <taxon>Ditrysia</taxon>
        <taxon>Tineoidea</taxon>
        <taxon>Psychidae</taxon>
        <taxon>Oiketicinae</taxon>
        <taxon>Eumeta</taxon>
    </lineage>
</organism>
<accession>A0A4C1X4S2</accession>
<keyword evidence="2" id="KW-1185">Reference proteome</keyword>
<sequence>MENTKVNAALAARGRREPFTRSGAVGNYAHTFGIVFELWGKSAKNRRERLSEEQLRRARGSFSSPMRIFSPNIATTISPEEYVNLELIEPRCINYKRAVVTWPAPVQTQSAVLLIESFSGPDKPLLRPWALPKHERYWTAALSCIVLAFH</sequence>
<dbReference type="Proteomes" id="UP000299102">
    <property type="component" value="Unassembled WGS sequence"/>
</dbReference>
<dbReference type="AlphaFoldDB" id="A0A4C1X4S2"/>
<name>A0A4C1X4S2_EUMVA</name>
<proteinExistence type="predicted"/>
<gene>
    <name evidence="1" type="ORF">EVAR_39936_1</name>
</gene>